<reference evidence="1 2" key="1">
    <citation type="submission" date="2018-06" db="EMBL/GenBank/DDBJ databases">
        <title>Genomic Encyclopedia of Archaeal and Bacterial Type Strains, Phase II (KMG-II): from individual species to whole genera.</title>
        <authorList>
            <person name="Goeker M."/>
        </authorList>
    </citation>
    <scope>NUCLEOTIDE SEQUENCE [LARGE SCALE GENOMIC DNA]</scope>
    <source>
        <strain evidence="1 2">DSM 29821</strain>
    </source>
</reference>
<evidence type="ECO:0000313" key="1">
    <source>
        <dbReference type="EMBL" id="RAJ87316.1"/>
    </source>
</evidence>
<gene>
    <name evidence="1" type="ORF">CLV59_10165</name>
</gene>
<proteinExistence type="predicted"/>
<dbReference type="Proteomes" id="UP000249819">
    <property type="component" value="Unassembled WGS sequence"/>
</dbReference>
<name>A0A327WCV5_9BACT</name>
<accession>A0A327WCV5</accession>
<dbReference type="EMBL" id="QLMA01000001">
    <property type="protein sequence ID" value="RAJ87316.1"/>
    <property type="molecule type" value="Genomic_DNA"/>
</dbReference>
<organism evidence="1 2">
    <name type="scientific">Chitinophaga dinghuensis</name>
    <dbReference type="NCBI Taxonomy" id="1539050"/>
    <lineage>
        <taxon>Bacteria</taxon>
        <taxon>Pseudomonadati</taxon>
        <taxon>Bacteroidota</taxon>
        <taxon>Chitinophagia</taxon>
        <taxon>Chitinophagales</taxon>
        <taxon>Chitinophagaceae</taxon>
        <taxon>Chitinophaga</taxon>
    </lineage>
</organism>
<comment type="caution">
    <text evidence="1">The sequence shown here is derived from an EMBL/GenBank/DDBJ whole genome shotgun (WGS) entry which is preliminary data.</text>
</comment>
<dbReference type="AlphaFoldDB" id="A0A327WCV5"/>
<dbReference type="RefSeq" id="WP_111590019.1">
    <property type="nucleotide sequence ID" value="NZ_QLMA01000001.1"/>
</dbReference>
<sequence>MNTLFTLLFSTMLLVTAPAKDTVSPQLTIRLSGREYQFKSHLVTRQLTAQHAINPNATLGFFTDRNDIFPFYFSCVLADLKGDAVLPGQYPALPMKDDLPAVSQTITRGGFIAMKMNSPNVANPEEYTAMPGPESFIIIEENNDHLAKGSFNARMYCVTDSTRQITISGTFVLSK</sequence>
<evidence type="ECO:0000313" key="2">
    <source>
        <dbReference type="Proteomes" id="UP000249819"/>
    </source>
</evidence>
<dbReference type="OrthoDB" id="673061at2"/>
<protein>
    <submittedName>
        <fullName evidence="1">Uncharacterized protein</fullName>
    </submittedName>
</protein>
<keyword evidence="2" id="KW-1185">Reference proteome</keyword>